<comment type="caution">
    <text evidence="1">The sequence shown here is derived from an EMBL/GenBank/DDBJ whole genome shotgun (WGS) entry which is preliminary data.</text>
</comment>
<sequence length="137" mass="15402">MNFDLTKPITVNGETFDPTDFYQRKLSVIGVQPTNYESYVFVDVLALHKNTKTTQTGDKAGGSAQATYRYNDLADLPKFNEHQYPYMLDVVMTDIVDKKGNTVPLILFADFANVQELELVPRKKQAPTTQPTPTAKP</sequence>
<name>A0AAW6TEJ4_FAUOS</name>
<reference evidence="1" key="1">
    <citation type="submission" date="2019-04" db="EMBL/GenBank/DDBJ databases">
        <title>Moraxella osloensis CCUG 73412, isolated from corneal scrapings as causative agent of keratitis.</title>
        <authorList>
            <person name="Connolly G."/>
            <person name="Jaen-Luchoro D."/>
            <person name="Pinyeiro-Iglesias B."/>
            <person name="Curry A."/>
            <person name="Knowles S."/>
            <person name="Moore E.R.B."/>
        </authorList>
    </citation>
    <scope>NUCLEOTIDE SEQUENCE</scope>
    <source>
        <strain evidence="1">CCUG 73412</strain>
    </source>
</reference>
<dbReference type="AlphaFoldDB" id="A0AAW6TEJ4"/>
<organism evidence="1">
    <name type="scientific">Faucicola osloensis</name>
    <name type="common">Moraxella osloensis</name>
    <dbReference type="NCBI Taxonomy" id="34062"/>
    <lineage>
        <taxon>Bacteria</taxon>
        <taxon>Pseudomonadati</taxon>
        <taxon>Pseudomonadota</taxon>
        <taxon>Gammaproteobacteria</taxon>
        <taxon>Moraxellales</taxon>
        <taxon>Moraxellaceae</taxon>
        <taxon>Faucicola</taxon>
    </lineage>
</organism>
<evidence type="ECO:0000313" key="1">
    <source>
        <dbReference type="EMBL" id="MDI4509761.1"/>
    </source>
</evidence>
<protein>
    <submittedName>
        <fullName evidence="1">Uncharacterized protein</fullName>
    </submittedName>
</protein>
<gene>
    <name evidence="1" type="ORF">E6P75_05985</name>
</gene>
<dbReference type="EMBL" id="SSCJ01000004">
    <property type="protein sequence ID" value="MDI4509761.1"/>
    <property type="molecule type" value="Genomic_DNA"/>
</dbReference>
<proteinExistence type="predicted"/>
<accession>A0AAW6TEJ4</accession>